<reference evidence="2" key="1">
    <citation type="submission" date="2021-02" db="EMBL/GenBank/DDBJ databases">
        <authorList>
            <person name="Nowell W R."/>
        </authorList>
    </citation>
    <scope>NUCLEOTIDE SEQUENCE</scope>
</reference>
<sequence length="84" mass="9783">MLRRPLTRIDIKVDEIEDLNQAIHEPKKVMFRRPLTRIDIKLVEIDDLKQVIEEKQQKQRAFTSDNSIGLDTPLILSTTVPSKC</sequence>
<dbReference type="Proteomes" id="UP000682733">
    <property type="component" value="Unassembled WGS sequence"/>
</dbReference>
<gene>
    <name evidence="2" type="ORF">GPM918_LOCUS32096</name>
    <name evidence="3" type="ORF">OVA965_LOCUS39867</name>
    <name evidence="4" type="ORF">SRO942_LOCUS32753</name>
    <name evidence="5" type="ORF">TMI583_LOCUS41243</name>
</gene>
<dbReference type="Proteomes" id="UP000677228">
    <property type="component" value="Unassembled WGS sequence"/>
</dbReference>
<dbReference type="EMBL" id="CAJOBA010064790">
    <property type="protein sequence ID" value="CAF4354345.1"/>
    <property type="molecule type" value="Genomic_DNA"/>
</dbReference>
<comment type="caution">
    <text evidence="2">The sequence shown here is derived from an EMBL/GenBank/DDBJ whole genome shotgun (WGS) entry which is preliminary data.</text>
</comment>
<name>A0A815J131_9BILA</name>
<accession>A0A815J131</accession>
<evidence type="ECO:0000313" key="2">
    <source>
        <dbReference type="EMBL" id="CAF1376141.1"/>
    </source>
</evidence>
<dbReference type="EMBL" id="CAJNOK010042146">
    <property type="protein sequence ID" value="CAF1562258.1"/>
    <property type="molecule type" value="Genomic_DNA"/>
</dbReference>
<dbReference type="EMBL" id="CAJNOQ010016175">
    <property type="protein sequence ID" value="CAF1376141.1"/>
    <property type="molecule type" value="Genomic_DNA"/>
</dbReference>
<keyword evidence="1" id="KW-0175">Coiled coil</keyword>
<evidence type="ECO:0000313" key="3">
    <source>
        <dbReference type="EMBL" id="CAF1562258.1"/>
    </source>
</evidence>
<dbReference type="AlphaFoldDB" id="A0A815J131"/>
<dbReference type="EMBL" id="CAJOBC010078475">
    <property type="protein sequence ID" value="CAF4266589.1"/>
    <property type="molecule type" value="Genomic_DNA"/>
</dbReference>
<dbReference type="Proteomes" id="UP000681722">
    <property type="component" value="Unassembled WGS sequence"/>
</dbReference>
<evidence type="ECO:0000313" key="6">
    <source>
        <dbReference type="Proteomes" id="UP000663829"/>
    </source>
</evidence>
<dbReference type="Proteomes" id="UP000663829">
    <property type="component" value="Unassembled WGS sequence"/>
</dbReference>
<organism evidence="2 6">
    <name type="scientific">Didymodactylos carnosus</name>
    <dbReference type="NCBI Taxonomy" id="1234261"/>
    <lineage>
        <taxon>Eukaryota</taxon>
        <taxon>Metazoa</taxon>
        <taxon>Spiralia</taxon>
        <taxon>Gnathifera</taxon>
        <taxon>Rotifera</taxon>
        <taxon>Eurotatoria</taxon>
        <taxon>Bdelloidea</taxon>
        <taxon>Philodinida</taxon>
        <taxon>Philodinidae</taxon>
        <taxon>Didymodactylos</taxon>
    </lineage>
</organism>
<protein>
    <submittedName>
        <fullName evidence="2">Uncharacterized protein</fullName>
    </submittedName>
</protein>
<feature type="coiled-coil region" evidence="1">
    <location>
        <begin position="38"/>
        <end position="65"/>
    </location>
</feature>
<evidence type="ECO:0000256" key="1">
    <source>
        <dbReference type="SAM" id="Coils"/>
    </source>
</evidence>
<evidence type="ECO:0000313" key="4">
    <source>
        <dbReference type="EMBL" id="CAF4266589.1"/>
    </source>
</evidence>
<keyword evidence="6" id="KW-1185">Reference proteome</keyword>
<proteinExistence type="predicted"/>
<evidence type="ECO:0000313" key="5">
    <source>
        <dbReference type="EMBL" id="CAF4354345.1"/>
    </source>
</evidence>